<comment type="caution">
    <text evidence="9">The sequence shown here is derived from an EMBL/GenBank/DDBJ whole genome shotgun (WGS) entry which is preliminary data.</text>
</comment>
<dbReference type="PANTHER" id="PTHR43670:SF73">
    <property type="entry name" value="INACTIVE PROTEIN RESTRICTED TEV MOVEMENT 2-LIKE"/>
    <property type="match status" value="1"/>
</dbReference>
<evidence type="ECO:0000256" key="7">
    <source>
        <dbReference type="SAM" id="Phobius"/>
    </source>
</evidence>
<evidence type="ECO:0000256" key="5">
    <source>
        <dbReference type="RuleBase" id="RU003616"/>
    </source>
</evidence>
<organism evidence="9 10">
    <name type="scientific">Hibiscus syriacus</name>
    <name type="common">Rose of Sharon</name>
    <dbReference type="NCBI Taxonomy" id="106335"/>
    <lineage>
        <taxon>Eukaryota</taxon>
        <taxon>Viridiplantae</taxon>
        <taxon>Streptophyta</taxon>
        <taxon>Embryophyta</taxon>
        <taxon>Tracheophyta</taxon>
        <taxon>Spermatophyta</taxon>
        <taxon>Magnoliopsida</taxon>
        <taxon>eudicotyledons</taxon>
        <taxon>Gunneridae</taxon>
        <taxon>Pentapetalae</taxon>
        <taxon>rosids</taxon>
        <taxon>malvids</taxon>
        <taxon>Malvales</taxon>
        <taxon>Malvaceae</taxon>
        <taxon>Malvoideae</taxon>
        <taxon>Hibiscus</taxon>
    </lineage>
</organism>
<dbReference type="GO" id="GO:0006952">
    <property type="term" value="P:defense response"/>
    <property type="evidence" value="ECO:0007669"/>
    <property type="project" value="UniProtKB-KW"/>
</dbReference>
<dbReference type="SUPFAM" id="SSF49764">
    <property type="entry name" value="HSP20-like chaperones"/>
    <property type="match status" value="1"/>
</dbReference>
<dbReference type="Proteomes" id="UP000436088">
    <property type="component" value="Unassembled WGS sequence"/>
</dbReference>
<feature type="compositionally biased region" description="Basic and acidic residues" evidence="6">
    <location>
        <begin position="169"/>
        <end position="188"/>
    </location>
</feature>
<comment type="similarity">
    <text evidence="4 5">Belongs to the small heat shock protein (HSP20) family.</text>
</comment>
<gene>
    <name evidence="9" type="ORF">F3Y22_tig00116997pilonHSYRG00229</name>
</gene>
<keyword evidence="2" id="KW-1003">Cell membrane</keyword>
<dbReference type="PROSITE" id="PS01031">
    <property type="entry name" value="SHSP"/>
    <property type="match status" value="1"/>
</dbReference>
<evidence type="ECO:0000256" key="1">
    <source>
        <dbReference type="ARBA" id="ARBA00004162"/>
    </source>
</evidence>
<dbReference type="AlphaFoldDB" id="A0A6A2XE55"/>
<keyword evidence="10" id="KW-1185">Reference proteome</keyword>
<name>A0A6A2XE55_HIBSY</name>
<dbReference type="PANTHER" id="PTHR43670">
    <property type="entry name" value="HEAT SHOCK PROTEIN 26"/>
    <property type="match status" value="1"/>
</dbReference>
<sequence>MDSKPMPVYEDFAVRTEWAHETADITLIAHLPGFSKDQLKVQVTSTGNSRISGERPIGGNKFNRFFKEVPVPSNCDRNKIRANYKDNKLYVKFPKLIAPVDEKSEKAKPLIEDQTRRAADVPEKQKNGVEQAIQKRPPKGKEADEVSEQTPGKQKEIKDDSKSNASNESDPRLMEKDKKGSRQSEKPFDSVPYAAQERVIGGSAKGIKNQRKVMNMVLAVLLVAVIAIYFKNAIMALRNY</sequence>
<reference evidence="9" key="1">
    <citation type="submission" date="2019-09" db="EMBL/GenBank/DDBJ databases">
        <title>Draft genome information of white flower Hibiscus syriacus.</title>
        <authorList>
            <person name="Kim Y.-M."/>
        </authorList>
    </citation>
    <scope>NUCLEOTIDE SEQUENCE [LARGE SCALE GENOMIC DNA]</scope>
    <source>
        <strain evidence="9">YM2019G1</strain>
    </source>
</reference>
<dbReference type="Gene3D" id="2.60.40.790">
    <property type="match status" value="1"/>
</dbReference>
<dbReference type="EMBL" id="VEPZ02001762">
    <property type="protein sequence ID" value="KAE8656719.1"/>
    <property type="molecule type" value="Genomic_DNA"/>
</dbReference>
<proteinExistence type="inferred from homology"/>
<keyword evidence="7" id="KW-0812">Transmembrane</keyword>
<evidence type="ECO:0000256" key="2">
    <source>
        <dbReference type="ARBA" id="ARBA00022475"/>
    </source>
</evidence>
<dbReference type="InterPro" id="IPR002068">
    <property type="entry name" value="A-crystallin/Hsp20_dom"/>
</dbReference>
<dbReference type="GO" id="GO:0034605">
    <property type="term" value="P:cellular response to heat"/>
    <property type="evidence" value="ECO:0007669"/>
    <property type="project" value="TreeGrafter"/>
</dbReference>
<dbReference type="Pfam" id="PF00011">
    <property type="entry name" value="HSP20"/>
    <property type="match status" value="1"/>
</dbReference>
<evidence type="ECO:0000256" key="6">
    <source>
        <dbReference type="SAM" id="MobiDB-lite"/>
    </source>
</evidence>
<feature type="compositionally biased region" description="Basic and acidic residues" evidence="6">
    <location>
        <begin position="105"/>
        <end position="127"/>
    </location>
</feature>
<evidence type="ECO:0000313" key="9">
    <source>
        <dbReference type="EMBL" id="KAE8656719.1"/>
    </source>
</evidence>
<accession>A0A6A2XE55</accession>
<feature type="region of interest" description="Disordered" evidence="6">
    <location>
        <begin position="105"/>
        <end position="192"/>
    </location>
</feature>
<keyword evidence="3" id="KW-0611">Plant defense</keyword>
<evidence type="ECO:0000313" key="10">
    <source>
        <dbReference type="Proteomes" id="UP000436088"/>
    </source>
</evidence>
<dbReference type="GO" id="GO:0005886">
    <property type="term" value="C:plasma membrane"/>
    <property type="evidence" value="ECO:0007669"/>
    <property type="project" value="UniProtKB-SubCell"/>
</dbReference>
<keyword evidence="7" id="KW-1133">Transmembrane helix</keyword>
<keyword evidence="7" id="KW-0472">Membrane</keyword>
<feature type="compositionally biased region" description="Basic and acidic residues" evidence="6">
    <location>
        <begin position="153"/>
        <end position="162"/>
    </location>
</feature>
<dbReference type="OrthoDB" id="1431247at2759"/>
<evidence type="ECO:0000259" key="8">
    <source>
        <dbReference type="PROSITE" id="PS01031"/>
    </source>
</evidence>
<evidence type="ECO:0000256" key="4">
    <source>
        <dbReference type="PROSITE-ProRule" id="PRU00285"/>
    </source>
</evidence>
<evidence type="ECO:0000256" key="3">
    <source>
        <dbReference type="ARBA" id="ARBA00022821"/>
    </source>
</evidence>
<protein>
    <recommendedName>
        <fullName evidence="8">SHSP domain-containing protein</fullName>
    </recommendedName>
</protein>
<feature type="transmembrane region" description="Helical" evidence="7">
    <location>
        <begin position="213"/>
        <end position="230"/>
    </location>
</feature>
<dbReference type="InterPro" id="IPR008978">
    <property type="entry name" value="HSP20-like_chaperone"/>
</dbReference>
<dbReference type="CDD" id="cd06464">
    <property type="entry name" value="ACD_sHsps-like"/>
    <property type="match status" value="1"/>
</dbReference>
<feature type="domain" description="SHSP" evidence="8">
    <location>
        <begin position="7"/>
        <end position="114"/>
    </location>
</feature>
<comment type="subcellular location">
    <subcellularLocation>
        <location evidence="1">Cell membrane</location>
        <topology evidence="1">Single-pass membrane protein</topology>
    </subcellularLocation>
</comment>